<gene>
    <name evidence="2" type="ORF">FYC77_14100</name>
</gene>
<comment type="caution">
    <text evidence="2">The sequence shown here is derived from an EMBL/GenBank/DDBJ whole genome shotgun (WGS) entry which is preliminary data.</text>
</comment>
<dbReference type="GO" id="GO:0046872">
    <property type="term" value="F:metal ion binding"/>
    <property type="evidence" value="ECO:0007669"/>
    <property type="project" value="InterPro"/>
</dbReference>
<dbReference type="Gene3D" id="3.30.70.100">
    <property type="match status" value="1"/>
</dbReference>
<dbReference type="InterPro" id="IPR006121">
    <property type="entry name" value="HMA_dom"/>
</dbReference>
<dbReference type="InterPro" id="IPR036163">
    <property type="entry name" value="HMA_dom_sf"/>
</dbReference>
<protein>
    <submittedName>
        <fullName evidence="2">Heavy-metal-associated domain-containing protein</fullName>
    </submittedName>
</protein>
<sequence>MTETTIEVDGMACEGCENTVTDALESLEGVSSVTANHEASEVRVVHEETLVDESSIADAIENVGYSV</sequence>
<evidence type="ECO:0000259" key="1">
    <source>
        <dbReference type="PROSITE" id="PS50846"/>
    </source>
</evidence>
<dbReference type="Proteomes" id="UP000324104">
    <property type="component" value="Unassembled WGS sequence"/>
</dbReference>
<dbReference type="RefSeq" id="WP_149082134.1">
    <property type="nucleotide sequence ID" value="NZ_VTAW01000019.1"/>
</dbReference>
<dbReference type="AlphaFoldDB" id="A0A5D5AKH7"/>
<dbReference type="CDD" id="cd00371">
    <property type="entry name" value="HMA"/>
    <property type="match status" value="1"/>
</dbReference>
<organism evidence="2 3">
    <name type="scientific">Natrialba swarupiae</name>
    <dbReference type="NCBI Taxonomy" id="2448032"/>
    <lineage>
        <taxon>Archaea</taxon>
        <taxon>Methanobacteriati</taxon>
        <taxon>Methanobacteriota</taxon>
        <taxon>Stenosarchaea group</taxon>
        <taxon>Halobacteria</taxon>
        <taxon>Halobacteriales</taxon>
        <taxon>Natrialbaceae</taxon>
        <taxon>Natrialba</taxon>
    </lineage>
</organism>
<feature type="domain" description="HMA" evidence="1">
    <location>
        <begin position="2"/>
        <end position="67"/>
    </location>
</feature>
<keyword evidence="3" id="KW-1185">Reference proteome</keyword>
<name>A0A5D5AKH7_9EURY</name>
<proteinExistence type="predicted"/>
<dbReference type="Pfam" id="PF00403">
    <property type="entry name" value="HMA"/>
    <property type="match status" value="1"/>
</dbReference>
<evidence type="ECO:0000313" key="3">
    <source>
        <dbReference type="Proteomes" id="UP000324104"/>
    </source>
</evidence>
<evidence type="ECO:0000313" key="2">
    <source>
        <dbReference type="EMBL" id="TYT61337.1"/>
    </source>
</evidence>
<accession>A0A5D5AKH7</accession>
<dbReference type="SUPFAM" id="SSF55008">
    <property type="entry name" value="HMA, heavy metal-associated domain"/>
    <property type="match status" value="1"/>
</dbReference>
<dbReference type="PROSITE" id="PS50846">
    <property type="entry name" value="HMA_2"/>
    <property type="match status" value="1"/>
</dbReference>
<dbReference type="EMBL" id="VTAW01000019">
    <property type="protein sequence ID" value="TYT61337.1"/>
    <property type="molecule type" value="Genomic_DNA"/>
</dbReference>
<reference evidence="2 3" key="1">
    <citation type="submission" date="2019-08" db="EMBL/GenBank/DDBJ databases">
        <title>Archaea genome.</title>
        <authorList>
            <person name="Kajale S."/>
            <person name="Shouche Y."/>
            <person name="Deshpande N."/>
            <person name="Sharma A."/>
        </authorList>
    </citation>
    <scope>NUCLEOTIDE SEQUENCE [LARGE SCALE GENOMIC DNA]</scope>
    <source>
        <strain evidence="2 3">ESP3B_9</strain>
    </source>
</reference>